<protein>
    <submittedName>
        <fullName evidence="1">Uncharacterized protein</fullName>
    </submittedName>
</protein>
<evidence type="ECO:0000313" key="2">
    <source>
        <dbReference type="Proteomes" id="UP000460412"/>
    </source>
</evidence>
<dbReference type="Gene3D" id="3.40.50.720">
    <property type="entry name" value="NAD(P)-binding Rossmann-like Domain"/>
    <property type="match status" value="1"/>
</dbReference>
<proteinExistence type="predicted"/>
<organism evidence="1 2">
    <name type="scientific">Sporofaciens musculi</name>
    <dbReference type="NCBI Taxonomy" id="2681861"/>
    <lineage>
        <taxon>Bacteria</taxon>
        <taxon>Bacillati</taxon>
        <taxon>Bacillota</taxon>
        <taxon>Clostridia</taxon>
        <taxon>Lachnospirales</taxon>
        <taxon>Lachnospiraceae</taxon>
        <taxon>Sporofaciens</taxon>
    </lineage>
</organism>
<dbReference type="RefSeq" id="WP_159754216.1">
    <property type="nucleotide sequence ID" value="NZ_WUQX01000001.1"/>
</dbReference>
<dbReference type="Proteomes" id="UP000460412">
    <property type="component" value="Unassembled WGS sequence"/>
</dbReference>
<dbReference type="EMBL" id="WUQX01000001">
    <property type="protein sequence ID" value="MXP78096.1"/>
    <property type="molecule type" value="Genomic_DNA"/>
</dbReference>
<comment type="caution">
    <text evidence="1">The sequence shown here is derived from an EMBL/GenBank/DDBJ whole genome shotgun (WGS) entry which is preliminary data.</text>
</comment>
<evidence type="ECO:0000313" key="1">
    <source>
        <dbReference type="EMBL" id="MXP78096.1"/>
    </source>
</evidence>
<dbReference type="AlphaFoldDB" id="A0A7X3MKI6"/>
<keyword evidence="2" id="KW-1185">Reference proteome</keyword>
<reference evidence="1 2" key="1">
    <citation type="submission" date="2019-12" db="EMBL/GenBank/DDBJ databases">
        <title>Sporaefaciens musculi gen. nov., sp. nov., a novel bacterium isolated from the caecum of an obese mouse.</title>
        <authorList>
            <person name="Rasmussen T.S."/>
            <person name="Streidl T."/>
            <person name="Hitch T.C.A."/>
            <person name="Wortmann E."/>
            <person name="Deptula P."/>
            <person name="Hansen M."/>
            <person name="Nielsen D.S."/>
            <person name="Clavel T."/>
            <person name="Vogensen F.K."/>
        </authorList>
    </citation>
    <scope>NUCLEOTIDE SEQUENCE [LARGE SCALE GENOMIC DNA]</scope>
    <source>
        <strain evidence="1 2">WCA-9-b2</strain>
    </source>
</reference>
<accession>A0A7X3MKI6</accession>
<name>A0A7X3MKI6_9FIRM</name>
<sequence>MDRAHYEEMVSNLDRLTSTHAIQNKIIYLFGHCNASEELASLILKKGYMVRAVLDNNAEKQGSTCYGIPIAPPKMILYEPQEHTVVCIAARAFEAMKEQLRKIGYQGEVYKLVDYNSYAEYSLSEDTIMRRQERVKEGILLKQHLEGKYPDCFKVLCPFAALGDIFLAMSYLPYFLEKRNVCRCVIGVVGNVCAQVAELFQPDISGLHKESLSNQKQVYIEAFSQKNMDELVQACIYTKDRNSFIAHQDRPYVVNLHKALYMKCISLEQIYCCGVFGLPANIEPVRPRAERLKPYSGLQDISKGKAVILSPYAKSVPTLPKSLWGQIVRHYKDKGYQCFTNVVGTEQALEGTLRISPAICQLQSAAEYAGTFIGIRSGLCDVLKYSECKKIALYPDYHYSDTRWKAIDMYPLEGWENIVVRDVLQWEKGL</sequence>
<gene>
    <name evidence="1" type="ORF">GN277_22885</name>
</gene>